<dbReference type="Proteomes" id="UP001597045">
    <property type="component" value="Unassembled WGS sequence"/>
</dbReference>
<dbReference type="PROSITE" id="PS50075">
    <property type="entry name" value="CARRIER"/>
    <property type="match status" value="1"/>
</dbReference>
<dbReference type="SUPFAM" id="SSF47336">
    <property type="entry name" value="ACP-like"/>
    <property type="match status" value="1"/>
</dbReference>
<feature type="domain" description="Carrier" evidence="1">
    <location>
        <begin position="1"/>
        <end position="70"/>
    </location>
</feature>
<dbReference type="EMBL" id="JBHTIS010000121">
    <property type="protein sequence ID" value="MFD1044770.1"/>
    <property type="molecule type" value="Genomic_DNA"/>
</dbReference>
<evidence type="ECO:0000259" key="1">
    <source>
        <dbReference type="PROSITE" id="PS50075"/>
    </source>
</evidence>
<reference evidence="3" key="1">
    <citation type="journal article" date="2019" name="Int. J. Syst. Evol. Microbiol.">
        <title>The Global Catalogue of Microorganisms (GCM) 10K type strain sequencing project: providing services to taxonomists for standard genome sequencing and annotation.</title>
        <authorList>
            <consortium name="The Broad Institute Genomics Platform"/>
            <consortium name="The Broad Institute Genome Sequencing Center for Infectious Disease"/>
            <person name="Wu L."/>
            <person name="Ma J."/>
        </authorList>
    </citation>
    <scope>NUCLEOTIDE SEQUENCE [LARGE SCALE GENOMIC DNA]</scope>
    <source>
        <strain evidence="3">JCM 31486</strain>
    </source>
</reference>
<evidence type="ECO:0000313" key="3">
    <source>
        <dbReference type="Proteomes" id="UP001597045"/>
    </source>
</evidence>
<accession>A0ABW3M708</accession>
<name>A0ABW3M708_9PSEU</name>
<dbReference type="InterPro" id="IPR036736">
    <property type="entry name" value="ACP-like_sf"/>
</dbReference>
<dbReference type="InterPro" id="IPR009081">
    <property type="entry name" value="PP-bd_ACP"/>
</dbReference>
<keyword evidence="3" id="KW-1185">Reference proteome</keyword>
<proteinExistence type="predicted"/>
<protein>
    <submittedName>
        <fullName evidence="2">Phosphopantetheine-binding protein</fullName>
    </submittedName>
</protein>
<comment type="caution">
    <text evidence="2">The sequence shown here is derived from an EMBL/GenBank/DDBJ whole genome shotgun (WGS) entry which is preliminary data.</text>
</comment>
<evidence type="ECO:0000313" key="2">
    <source>
        <dbReference type="EMBL" id="MFD1044770.1"/>
    </source>
</evidence>
<gene>
    <name evidence="2" type="ORF">ACFQ1S_03745</name>
</gene>
<dbReference type="Pfam" id="PF00550">
    <property type="entry name" value="PP-binding"/>
    <property type="match status" value="1"/>
</dbReference>
<sequence length="70" mass="7927">MDEQTLRSQLADLLEIPPDQLADDDNLVDHGLDSIRIMSLVDVWREAGTDVSFIDLAEQPTLAHWRKLLA</sequence>
<dbReference type="Gene3D" id="1.10.1200.10">
    <property type="entry name" value="ACP-like"/>
    <property type="match status" value="1"/>
</dbReference>
<organism evidence="2 3">
    <name type="scientific">Kibdelosporangium lantanae</name>
    <dbReference type="NCBI Taxonomy" id="1497396"/>
    <lineage>
        <taxon>Bacteria</taxon>
        <taxon>Bacillati</taxon>
        <taxon>Actinomycetota</taxon>
        <taxon>Actinomycetes</taxon>
        <taxon>Pseudonocardiales</taxon>
        <taxon>Pseudonocardiaceae</taxon>
        <taxon>Kibdelosporangium</taxon>
    </lineage>
</organism>